<feature type="region of interest" description="Disordered" evidence="1">
    <location>
        <begin position="71"/>
        <end position="96"/>
    </location>
</feature>
<dbReference type="Proteomes" id="UP001459277">
    <property type="component" value="Unassembled WGS sequence"/>
</dbReference>
<accession>A0AAW2D1S8</accession>
<proteinExistence type="predicted"/>
<organism evidence="2 3">
    <name type="scientific">Lithocarpus litseifolius</name>
    <dbReference type="NCBI Taxonomy" id="425828"/>
    <lineage>
        <taxon>Eukaryota</taxon>
        <taxon>Viridiplantae</taxon>
        <taxon>Streptophyta</taxon>
        <taxon>Embryophyta</taxon>
        <taxon>Tracheophyta</taxon>
        <taxon>Spermatophyta</taxon>
        <taxon>Magnoliopsida</taxon>
        <taxon>eudicotyledons</taxon>
        <taxon>Gunneridae</taxon>
        <taxon>Pentapetalae</taxon>
        <taxon>rosids</taxon>
        <taxon>fabids</taxon>
        <taxon>Fagales</taxon>
        <taxon>Fagaceae</taxon>
        <taxon>Lithocarpus</taxon>
    </lineage>
</organism>
<evidence type="ECO:0000313" key="3">
    <source>
        <dbReference type="Proteomes" id="UP001459277"/>
    </source>
</evidence>
<protein>
    <submittedName>
        <fullName evidence="2">Uncharacterized protein</fullName>
    </submittedName>
</protein>
<comment type="caution">
    <text evidence="2">The sequence shown here is derived from an EMBL/GenBank/DDBJ whole genome shotgun (WGS) entry which is preliminary data.</text>
</comment>
<feature type="compositionally biased region" description="Low complexity" evidence="1">
    <location>
        <begin position="80"/>
        <end position="93"/>
    </location>
</feature>
<name>A0AAW2D1S8_9ROSI</name>
<gene>
    <name evidence="2" type="ORF">SO802_011343</name>
</gene>
<dbReference type="EMBL" id="JAZDWU010000004">
    <property type="protein sequence ID" value="KAL0003782.1"/>
    <property type="molecule type" value="Genomic_DNA"/>
</dbReference>
<dbReference type="AlphaFoldDB" id="A0AAW2D1S8"/>
<reference evidence="2 3" key="1">
    <citation type="submission" date="2024-01" db="EMBL/GenBank/DDBJ databases">
        <title>A telomere-to-telomere, gap-free genome of sweet tea (Lithocarpus litseifolius).</title>
        <authorList>
            <person name="Zhou J."/>
        </authorList>
    </citation>
    <scope>NUCLEOTIDE SEQUENCE [LARGE SCALE GENOMIC DNA]</scope>
    <source>
        <strain evidence="2">Zhou-2022a</strain>
        <tissue evidence="2">Leaf</tissue>
    </source>
</reference>
<evidence type="ECO:0000313" key="2">
    <source>
        <dbReference type="EMBL" id="KAL0003782.1"/>
    </source>
</evidence>
<sequence>MKRMKYERKFSASLYTFNGIPECLRLKQSEVANGPERSEQLSNLGSNCNSNEAKKIREDIFWEVVKEQIGISQASKERGSSSSSSSSFLSPKSGEPCLWSTLNLPPICSIADRMIL</sequence>
<evidence type="ECO:0000256" key="1">
    <source>
        <dbReference type="SAM" id="MobiDB-lite"/>
    </source>
</evidence>
<keyword evidence="3" id="KW-1185">Reference proteome</keyword>